<keyword evidence="3" id="KW-1185">Reference proteome</keyword>
<feature type="compositionally biased region" description="Basic and acidic residues" evidence="1">
    <location>
        <begin position="29"/>
        <end position="44"/>
    </location>
</feature>
<organism evidence="2 3">
    <name type="scientific">Mortierella alpina</name>
    <name type="common">Oleaginous fungus</name>
    <name type="synonym">Mortierella renispora</name>
    <dbReference type="NCBI Taxonomy" id="64518"/>
    <lineage>
        <taxon>Eukaryota</taxon>
        <taxon>Fungi</taxon>
        <taxon>Fungi incertae sedis</taxon>
        <taxon>Mucoromycota</taxon>
        <taxon>Mortierellomycotina</taxon>
        <taxon>Mortierellomycetes</taxon>
        <taxon>Mortierellales</taxon>
        <taxon>Mortierellaceae</taxon>
        <taxon>Mortierella</taxon>
    </lineage>
</organism>
<evidence type="ECO:0000313" key="3">
    <source>
        <dbReference type="Proteomes" id="UP000738359"/>
    </source>
</evidence>
<feature type="region of interest" description="Disordered" evidence="1">
    <location>
        <begin position="1"/>
        <end position="68"/>
    </location>
</feature>
<evidence type="ECO:0000256" key="1">
    <source>
        <dbReference type="SAM" id="MobiDB-lite"/>
    </source>
</evidence>
<reference evidence="2" key="1">
    <citation type="journal article" date="2020" name="Fungal Divers.">
        <title>Resolving the Mortierellaceae phylogeny through synthesis of multi-gene phylogenetics and phylogenomics.</title>
        <authorList>
            <person name="Vandepol N."/>
            <person name="Liber J."/>
            <person name="Desiro A."/>
            <person name="Na H."/>
            <person name="Kennedy M."/>
            <person name="Barry K."/>
            <person name="Grigoriev I.V."/>
            <person name="Miller A.N."/>
            <person name="O'Donnell K."/>
            <person name="Stajich J.E."/>
            <person name="Bonito G."/>
        </authorList>
    </citation>
    <scope>NUCLEOTIDE SEQUENCE</scope>
    <source>
        <strain evidence="2">CK1249</strain>
    </source>
</reference>
<dbReference type="AlphaFoldDB" id="A0A9P6IR75"/>
<evidence type="ECO:0000313" key="2">
    <source>
        <dbReference type="EMBL" id="KAF9943635.1"/>
    </source>
</evidence>
<gene>
    <name evidence="2" type="ORF">BGZ70_005678</name>
</gene>
<feature type="non-terminal residue" evidence="2">
    <location>
        <position position="1"/>
    </location>
</feature>
<dbReference type="EMBL" id="JAAAHY010003029">
    <property type="protein sequence ID" value="KAF9943635.1"/>
    <property type="molecule type" value="Genomic_DNA"/>
</dbReference>
<name>A0A9P6IR75_MORAP</name>
<proteinExistence type="predicted"/>
<sequence>EKRELHLADKRERNKKDRERRQWAYMNRDSADPKIRAEAEEVLRPKRRGRPPVKKAAAASSDDDEEEE</sequence>
<dbReference type="Proteomes" id="UP000738359">
    <property type="component" value="Unassembled WGS sequence"/>
</dbReference>
<feature type="compositionally biased region" description="Basic and acidic residues" evidence="1">
    <location>
        <begin position="1"/>
        <end position="22"/>
    </location>
</feature>
<comment type="caution">
    <text evidence="2">The sequence shown here is derived from an EMBL/GenBank/DDBJ whole genome shotgun (WGS) entry which is preliminary data.</text>
</comment>
<accession>A0A9P6IR75</accession>
<protein>
    <submittedName>
        <fullName evidence="2">Uncharacterized protein</fullName>
    </submittedName>
</protein>